<feature type="non-terminal residue" evidence="1">
    <location>
        <position position="1"/>
    </location>
</feature>
<reference evidence="1" key="1">
    <citation type="submission" date="2018-05" db="EMBL/GenBank/DDBJ databases">
        <authorList>
            <person name="Lanie J.A."/>
            <person name="Ng W.-L."/>
            <person name="Kazmierczak K.M."/>
            <person name="Andrzejewski T.M."/>
            <person name="Davidsen T.M."/>
            <person name="Wayne K.J."/>
            <person name="Tettelin H."/>
            <person name="Glass J.I."/>
            <person name="Rusch D."/>
            <person name="Podicherti R."/>
            <person name="Tsui H.-C.T."/>
            <person name="Winkler M.E."/>
        </authorList>
    </citation>
    <scope>NUCLEOTIDE SEQUENCE</scope>
</reference>
<sequence>VRKITADFQPHYNIYFETTDINGALACLVEYGYCVIRKVIDPDMIEALKDDIDAALDPDRNLPPASNRYHMMFAEASMNMWNLIEHPPFLEYVHKVHGTTDVC</sequence>
<dbReference type="SUPFAM" id="SSF51197">
    <property type="entry name" value="Clavaminate synthase-like"/>
    <property type="match status" value="1"/>
</dbReference>
<dbReference type="Gene3D" id="2.60.120.620">
    <property type="entry name" value="q2cbj1_9rhob like domain"/>
    <property type="match status" value="1"/>
</dbReference>
<dbReference type="EMBL" id="UINC01049155">
    <property type="protein sequence ID" value="SVB60576.1"/>
    <property type="molecule type" value="Genomic_DNA"/>
</dbReference>
<feature type="non-terminal residue" evidence="1">
    <location>
        <position position="103"/>
    </location>
</feature>
<gene>
    <name evidence="1" type="ORF">METZ01_LOCUS213430</name>
</gene>
<accession>A0A382FBX6</accession>
<proteinExistence type="predicted"/>
<protein>
    <submittedName>
        <fullName evidence="1">Uncharacterized protein</fullName>
    </submittedName>
</protein>
<name>A0A382FBX6_9ZZZZ</name>
<dbReference type="AlphaFoldDB" id="A0A382FBX6"/>
<organism evidence="1">
    <name type="scientific">marine metagenome</name>
    <dbReference type="NCBI Taxonomy" id="408172"/>
    <lineage>
        <taxon>unclassified sequences</taxon>
        <taxon>metagenomes</taxon>
        <taxon>ecological metagenomes</taxon>
    </lineage>
</organism>
<evidence type="ECO:0000313" key="1">
    <source>
        <dbReference type="EMBL" id="SVB60576.1"/>
    </source>
</evidence>